<dbReference type="PROSITE" id="PS50600">
    <property type="entry name" value="ULP_PROTEASE"/>
    <property type="match status" value="1"/>
</dbReference>
<dbReference type="EMBL" id="CAMXCT020005046">
    <property type="protein sequence ID" value="CAL1164579.1"/>
    <property type="molecule type" value="Genomic_DNA"/>
</dbReference>
<evidence type="ECO:0000259" key="5">
    <source>
        <dbReference type="PROSITE" id="PS50600"/>
    </source>
</evidence>
<dbReference type="InterPro" id="IPR038765">
    <property type="entry name" value="Papain-like_cys_pep_sf"/>
</dbReference>
<dbReference type="Proteomes" id="UP001152797">
    <property type="component" value="Unassembled WGS sequence"/>
</dbReference>
<evidence type="ECO:0000256" key="2">
    <source>
        <dbReference type="ARBA" id="ARBA00022670"/>
    </source>
</evidence>
<reference evidence="7" key="2">
    <citation type="submission" date="2024-04" db="EMBL/GenBank/DDBJ databases">
        <authorList>
            <person name="Chen Y."/>
            <person name="Shah S."/>
            <person name="Dougan E. K."/>
            <person name="Thang M."/>
            <person name="Chan C."/>
        </authorList>
    </citation>
    <scope>NUCLEOTIDE SEQUENCE [LARGE SCALE GENOMIC DNA]</scope>
</reference>
<keyword evidence="3" id="KW-0378">Hydrolase</keyword>
<dbReference type="OrthoDB" id="417806at2759"/>
<name>A0A9P1GI81_9DINO</name>
<keyword evidence="2" id="KW-0645">Protease</keyword>
<feature type="region of interest" description="Disordered" evidence="4">
    <location>
        <begin position="697"/>
        <end position="744"/>
    </location>
</feature>
<evidence type="ECO:0000313" key="6">
    <source>
        <dbReference type="EMBL" id="CAI4011204.1"/>
    </source>
</evidence>
<evidence type="ECO:0000313" key="8">
    <source>
        <dbReference type="Proteomes" id="UP001152797"/>
    </source>
</evidence>
<evidence type="ECO:0000256" key="1">
    <source>
        <dbReference type="ARBA" id="ARBA00005234"/>
    </source>
</evidence>
<dbReference type="InterPro" id="IPR003653">
    <property type="entry name" value="Peptidase_C48_C"/>
</dbReference>
<accession>A0A9P1GI81</accession>
<dbReference type="EMBL" id="CAMXCT010005046">
    <property type="protein sequence ID" value="CAI4011204.1"/>
    <property type="molecule type" value="Genomic_DNA"/>
</dbReference>
<dbReference type="GO" id="GO:0006508">
    <property type="term" value="P:proteolysis"/>
    <property type="evidence" value="ECO:0007669"/>
    <property type="project" value="UniProtKB-KW"/>
</dbReference>
<organism evidence="6">
    <name type="scientific">Cladocopium goreaui</name>
    <dbReference type="NCBI Taxonomy" id="2562237"/>
    <lineage>
        <taxon>Eukaryota</taxon>
        <taxon>Sar</taxon>
        <taxon>Alveolata</taxon>
        <taxon>Dinophyceae</taxon>
        <taxon>Suessiales</taxon>
        <taxon>Symbiodiniaceae</taxon>
        <taxon>Cladocopium</taxon>
    </lineage>
</organism>
<feature type="domain" description="Ubiquitin-like protease family profile" evidence="5">
    <location>
        <begin position="309"/>
        <end position="501"/>
    </location>
</feature>
<feature type="compositionally biased region" description="Basic and acidic residues" evidence="4">
    <location>
        <begin position="625"/>
        <end position="645"/>
    </location>
</feature>
<sequence>MSHNFMSPDPRARSVSAPTLRLTPSLHAGHQQDDSQSDIQEIQADSQPEGEPGAESQKDAVDNSPSDSERPLFGFQPIPPMSSQDAMGVPIPVPSESLAPGTPGTPVRGGHGAVEDAASTAASAPVLDQIHTTLQSSAQVQLQILAELKAIRQGMDRSRSPVKAERPAAKDDLEDPFLIPISLRRPVEVLEEALENLRDSDKITAEERSFVKRMIQRRNLQCLFHLCSDNTQCTFYKICCFEACAFINFAESGVANPVCAWEGMADHERQDWIPVSDNPQDWIKERPDWRVKILWTGWPMLCASNDPNLPTYPPLWKALTPTTQISQESLERLQTLLRNHSETFEFKDANFLKDLENHVLQVHAFHTIRMDFMMDLGQVMHGLAAMAKSACGDRWVEDVVLQSWSIAERCDKFSLFPRASLILTVLHDNNHWALLCILVGNEEVFFYDGAPTNGTREAAQVSCVFWSQMLKYELKLMDATVPSQSDFWSCGHRCVVHAGYILQYLQGNSWKSLPQSIPKDAVSTTAFRAVCEVQVQDVPETRASECRNEPDDDKYVSKVLKQIAQRQEARRQRLKELEALGVSTATGQEGGKTAPSRKRKQKSPKEGNQDEDDAGIAAKKSRQMSTKEREHAARAMENELSEKHQFTHNHSFQREHRIRKILMPRGHWQQFLLDLHDNAPMGCEACRECRKLVGSEPNQADAPPLLDGDDGSAADADQGVPLPPPPPSQSARARGRPKKSAASWPGLKNWLESTRPGIYQVVEEDSFQWLCRLCNQVLKFQRDADTFVKAHEKRALHISQLAALKAGAEDALPRPEEVATACQGVDICNDSRLAPELHKLQASIAAWIAGGSPLAKGNGNPLGLASFTCSQDGITFRHVECEGKVTVGLCPKCYTLSRNSSFIADLKHWAWKLDLVQLCNHMVMNNDDEIRELAEAVASRDYFDPEVHKPQLDQLLKMNPADAIGNIRYGILSIPRIRRAPSLQALIDLRLSDTRQLLPTSMESSIFSTLMQKFQGAVQNGVCHRKEFEMASMIASGKLRAEPVVEALFKSTLSRLSKISNGALQRTGTSEFFANGLSMDLLLLLGKSKESHKLLQLMGVNPRVIPKLDLRWELLPQPFVACRDLDILMQNCKVVQQLLQVEPQQRSWILTCDETCWHPTLDLIAGLRDELGYVGGYFHKADAEQDLSFLTLDKKKKNLSDSDFEQLARLSQHYVITRCDTNVHSYAVDFIPRPPKAAGIVGNGAENTFLEFGRCLLQATIANGGVPPIGVAYDASTAHVNINKAFLGLASRSDLEKAEFFSDCSVRGIKLKCFKFGCLLYKDGFGMIWIDLII</sequence>
<protein>
    <recommendedName>
        <fullName evidence="5">Ubiquitin-like protease family profile domain-containing protein</fullName>
    </recommendedName>
</protein>
<dbReference type="Gene3D" id="3.40.395.10">
    <property type="entry name" value="Adenoviral Proteinase, Chain A"/>
    <property type="match status" value="1"/>
</dbReference>
<gene>
    <name evidence="6" type="ORF">C1SCF055_LOCUS36387</name>
</gene>
<dbReference type="SUPFAM" id="SSF54001">
    <property type="entry name" value="Cysteine proteinases"/>
    <property type="match status" value="1"/>
</dbReference>
<evidence type="ECO:0000256" key="3">
    <source>
        <dbReference type="ARBA" id="ARBA00022801"/>
    </source>
</evidence>
<comment type="caution">
    <text evidence="6">The sequence shown here is derived from an EMBL/GenBank/DDBJ whole genome shotgun (WGS) entry which is preliminary data.</text>
</comment>
<dbReference type="GO" id="GO:0008234">
    <property type="term" value="F:cysteine-type peptidase activity"/>
    <property type="evidence" value="ECO:0007669"/>
    <property type="project" value="InterPro"/>
</dbReference>
<comment type="similarity">
    <text evidence="1">Belongs to the peptidase C48 family.</text>
</comment>
<feature type="compositionally biased region" description="Low complexity" evidence="4">
    <location>
        <begin position="37"/>
        <end position="47"/>
    </location>
</feature>
<keyword evidence="8" id="KW-1185">Reference proteome</keyword>
<feature type="region of interest" description="Disordered" evidence="4">
    <location>
        <begin position="1"/>
        <end position="120"/>
    </location>
</feature>
<proteinExistence type="inferred from homology"/>
<feature type="region of interest" description="Disordered" evidence="4">
    <location>
        <begin position="579"/>
        <end position="652"/>
    </location>
</feature>
<dbReference type="EMBL" id="CAMXCT030005046">
    <property type="protein sequence ID" value="CAL4798516.1"/>
    <property type="molecule type" value="Genomic_DNA"/>
</dbReference>
<evidence type="ECO:0000256" key="4">
    <source>
        <dbReference type="SAM" id="MobiDB-lite"/>
    </source>
</evidence>
<reference evidence="6" key="1">
    <citation type="submission" date="2022-10" db="EMBL/GenBank/DDBJ databases">
        <authorList>
            <person name="Chen Y."/>
            <person name="Dougan E. K."/>
            <person name="Chan C."/>
            <person name="Rhodes N."/>
            <person name="Thang M."/>
        </authorList>
    </citation>
    <scope>NUCLEOTIDE SEQUENCE</scope>
</reference>
<evidence type="ECO:0000313" key="7">
    <source>
        <dbReference type="EMBL" id="CAL1164579.1"/>
    </source>
</evidence>